<evidence type="ECO:0000256" key="4">
    <source>
        <dbReference type="ARBA" id="ARBA00022692"/>
    </source>
</evidence>
<keyword evidence="8 9" id="KW-0472">Membrane</keyword>
<organism evidence="11 12">
    <name type="scientific">Trichosporon asahii var. asahii (strain ATCC 90039 / CBS 2479 / JCM 2466 / KCTC 7840 / NBRC 103889/ NCYC 2677 / UAMH 7654)</name>
    <name type="common">Yeast</name>
    <dbReference type="NCBI Taxonomy" id="1186058"/>
    <lineage>
        <taxon>Eukaryota</taxon>
        <taxon>Fungi</taxon>
        <taxon>Dikarya</taxon>
        <taxon>Basidiomycota</taxon>
        <taxon>Agaricomycotina</taxon>
        <taxon>Tremellomycetes</taxon>
        <taxon>Trichosporonales</taxon>
        <taxon>Trichosporonaceae</taxon>
        <taxon>Trichosporon</taxon>
    </lineage>
</organism>
<keyword evidence="7 9" id="KW-0496">Mitochondrion</keyword>
<feature type="transmembrane region" description="Helical" evidence="9">
    <location>
        <begin position="111"/>
        <end position="134"/>
    </location>
</feature>
<comment type="subcellular location">
    <subcellularLocation>
        <location evidence="2 9">Mitochondrion inner membrane</location>
        <topology evidence="2 9">Single-pass membrane protein</topology>
    </subcellularLocation>
</comment>
<comment type="caution">
    <text evidence="11">The sequence shown here is derived from an EMBL/GenBank/DDBJ whole genome shotgun (WGS) entry which is preliminary data.</text>
</comment>
<dbReference type="HOGENOM" id="CLU_1518923_0_0_1"/>
<reference evidence="11 12" key="1">
    <citation type="journal article" date="2012" name="Eukaryot. Cell">
        <title>Draft genome sequence of CBS 2479, the standard type strain of Trichosporon asahii.</title>
        <authorList>
            <person name="Yang R.Y."/>
            <person name="Li H.T."/>
            <person name="Zhu H."/>
            <person name="Zhou G.P."/>
            <person name="Wang M."/>
            <person name="Wang L."/>
        </authorList>
    </citation>
    <scope>NUCLEOTIDE SEQUENCE [LARGE SCALE GENOMIC DNA]</scope>
    <source>
        <strain evidence="12">ATCC 90039 / CBS 2479 / JCM 2466 / KCTC 7840 / NCYC 2677 / UAMH 7654</strain>
    </source>
</reference>
<dbReference type="InterPro" id="IPR007512">
    <property type="entry name" value="Mic10"/>
</dbReference>
<evidence type="ECO:0000313" key="12">
    <source>
        <dbReference type="Proteomes" id="UP000002748"/>
    </source>
</evidence>
<name>J6EVL0_TRIAS</name>
<comment type="similarity">
    <text evidence="3 9">Belongs to the MICOS complex subunit Mic10 family.</text>
</comment>
<dbReference type="PANTHER" id="PTHR21304">
    <property type="entry name" value="MICOS COMPLEX SUBUNIT MIC10"/>
    <property type="match status" value="1"/>
</dbReference>
<evidence type="ECO:0000256" key="6">
    <source>
        <dbReference type="ARBA" id="ARBA00022989"/>
    </source>
</evidence>
<evidence type="ECO:0000313" key="11">
    <source>
        <dbReference type="EMBL" id="EJT48634.1"/>
    </source>
</evidence>
<dbReference type="EMBL" id="ALBS01000196">
    <property type="protein sequence ID" value="EJT48634.1"/>
    <property type="molecule type" value="Genomic_DNA"/>
</dbReference>
<dbReference type="AlphaFoldDB" id="J6EVL0"/>
<dbReference type="Proteomes" id="UP000002748">
    <property type="component" value="Unassembled WGS sequence"/>
</dbReference>
<evidence type="ECO:0000256" key="8">
    <source>
        <dbReference type="ARBA" id="ARBA00023136"/>
    </source>
</evidence>
<keyword evidence="6 9" id="KW-1133">Transmembrane helix</keyword>
<keyword evidence="4 9" id="KW-0812">Transmembrane</keyword>
<evidence type="ECO:0000256" key="7">
    <source>
        <dbReference type="ARBA" id="ARBA00023128"/>
    </source>
</evidence>
<evidence type="ECO:0000256" key="2">
    <source>
        <dbReference type="ARBA" id="ARBA00004434"/>
    </source>
</evidence>
<dbReference type="GO" id="GO:0061617">
    <property type="term" value="C:MICOS complex"/>
    <property type="evidence" value="ECO:0007669"/>
    <property type="project" value="UniProtKB-UniRule"/>
</dbReference>
<keyword evidence="5 9" id="KW-0999">Mitochondrion inner membrane</keyword>
<dbReference type="VEuPathDB" id="FungiDB:A1Q1_02361"/>
<evidence type="ECO:0000256" key="1">
    <source>
        <dbReference type="ARBA" id="ARBA00002689"/>
    </source>
</evidence>
<sequence>MSNQEVIVSAPVPSEDAVARKYQKRHSRHGAACRPFAIPMSLRRDYGEYSEDGSDKSLPGGPNLERSQNGGRAVSRLPCGLLHVCLETWDSKGCERCCAETRIAQMVKGSFLADLIVDAGIGFGAGVIASVILFRRRAWPIALGTGFGAGVAYSNCNFRLNPYVLPGTKVVVTETKQ</sequence>
<evidence type="ECO:0000256" key="10">
    <source>
        <dbReference type="SAM" id="MobiDB-lite"/>
    </source>
</evidence>
<gene>
    <name evidence="11" type="ORF">A1Q1_02361</name>
</gene>
<comment type="function">
    <text evidence="1 9">Component of the MICOS complex, a large protein complex of the mitochondrial inner membrane that plays crucial roles in the maintenance of crista junctions, inner membrane architecture, and formation of contact sites to the outer membrane.</text>
</comment>
<accession>J6EVL0</accession>
<comment type="subunit">
    <text evidence="9">Component of the mitochondrial contact site and cristae organizing system (MICOS) complex.</text>
</comment>
<dbReference type="RefSeq" id="XP_014180781.1">
    <property type="nucleotide sequence ID" value="XM_014325306.1"/>
</dbReference>
<dbReference type="KEGG" id="tasa:A1Q1_02361"/>
<protein>
    <recommendedName>
        <fullName evidence="9">MICOS complex subunit MIC10</fullName>
    </recommendedName>
</protein>
<dbReference type="OrthoDB" id="1916310at2759"/>
<evidence type="ECO:0000256" key="5">
    <source>
        <dbReference type="ARBA" id="ARBA00022792"/>
    </source>
</evidence>
<feature type="region of interest" description="Disordered" evidence="10">
    <location>
        <begin position="48"/>
        <end position="70"/>
    </location>
</feature>
<dbReference type="PANTHER" id="PTHR21304:SF0">
    <property type="entry name" value="MICOS COMPLEX SUBUNIT MIC10"/>
    <property type="match status" value="1"/>
</dbReference>
<dbReference type="GeneID" id="25985875"/>
<dbReference type="Pfam" id="PF04418">
    <property type="entry name" value="DUF543"/>
    <property type="match status" value="1"/>
</dbReference>
<evidence type="ECO:0000256" key="3">
    <source>
        <dbReference type="ARBA" id="ARBA00006792"/>
    </source>
</evidence>
<proteinExistence type="inferred from homology"/>
<evidence type="ECO:0000256" key="9">
    <source>
        <dbReference type="RuleBase" id="RU363011"/>
    </source>
</evidence>